<dbReference type="Proteomes" id="UP001302126">
    <property type="component" value="Unassembled WGS sequence"/>
</dbReference>
<feature type="signal peptide" evidence="1">
    <location>
        <begin position="1"/>
        <end position="21"/>
    </location>
</feature>
<keyword evidence="1" id="KW-0732">Signal</keyword>
<evidence type="ECO:0000313" key="3">
    <source>
        <dbReference type="Proteomes" id="UP001302126"/>
    </source>
</evidence>
<proteinExistence type="predicted"/>
<sequence length="316" mass="34327">MLAHPQVGLFIIPFLTDLAMAGPLDDNFGPTRTLTGRIPFLEYNAMEPISEAFDAKLHVTALFGARVTTAHSIDLYVDTGSTGIIISAADYPGYYPGPGAHPVPGFHYLSSSRTLYTGYWITQTIHFRDNSPTTIPGPFDTRAASLVPGEVKYITTTVQVLAVTKKYICAPDTGYDIDAPGDSCIGTPDETYDDPRGIRVMGIGFGRTHDGQPQGTPDRNPLLKITHIAGHSTADTHTSAYWPGYFIERKGITVGLTDTNTASMVFGPLVRGSTGTTEYWDLLHEWPEVPACIKITAPAALPGVRPRVMRVRRCLT</sequence>
<reference evidence="2" key="2">
    <citation type="submission" date="2023-05" db="EMBL/GenBank/DDBJ databases">
        <authorList>
            <consortium name="Lawrence Berkeley National Laboratory"/>
            <person name="Steindorff A."/>
            <person name="Hensen N."/>
            <person name="Bonometti L."/>
            <person name="Westerberg I."/>
            <person name="Brannstrom I.O."/>
            <person name="Guillou S."/>
            <person name="Cros-Aarteil S."/>
            <person name="Calhoun S."/>
            <person name="Haridas S."/>
            <person name="Kuo A."/>
            <person name="Mondo S."/>
            <person name="Pangilinan J."/>
            <person name="Riley R."/>
            <person name="Labutti K."/>
            <person name="Andreopoulos B."/>
            <person name="Lipzen A."/>
            <person name="Chen C."/>
            <person name="Yanf M."/>
            <person name="Daum C."/>
            <person name="Ng V."/>
            <person name="Clum A."/>
            <person name="Ohm R."/>
            <person name="Martin F."/>
            <person name="Silar P."/>
            <person name="Natvig D."/>
            <person name="Lalanne C."/>
            <person name="Gautier V."/>
            <person name="Ament-Velasquez S.L."/>
            <person name="Kruys A."/>
            <person name="Hutchinson M.I."/>
            <person name="Powell A.J."/>
            <person name="Barry K."/>
            <person name="Miller A.N."/>
            <person name="Grigoriev I.V."/>
            <person name="Debuchy R."/>
            <person name="Gladieux P."/>
            <person name="Thoren M.H."/>
            <person name="Johannesson H."/>
        </authorList>
    </citation>
    <scope>NUCLEOTIDE SEQUENCE</scope>
    <source>
        <strain evidence="2">PSN309</strain>
    </source>
</reference>
<name>A0AAN6WU57_9PEZI</name>
<evidence type="ECO:0000256" key="1">
    <source>
        <dbReference type="SAM" id="SignalP"/>
    </source>
</evidence>
<evidence type="ECO:0008006" key="4">
    <source>
        <dbReference type="Google" id="ProtNLM"/>
    </source>
</evidence>
<feature type="chain" id="PRO_5042873392" description="Peptidase A1 domain-containing protein" evidence="1">
    <location>
        <begin position="22"/>
        <end position="316"/>
    </location>
</feature>
<dbReference type="EMBL" id="MU864401">
    <property type="protein sequence ID" value="KAK4187546.1"/>
    <property type="molecule type" value="Genomic_DNA"/>
</dbReference>
<keyword evidence="3" id="KW-1185">Reference proteome</keyword>
<organism evidence="2 3">
    <name type="scientific">Podospora australis</name>
    <dbReference type="NCBI Taxonomy" id="1536484"/>
    <lineage>
        <taxon>Eukaryota</taxon>
        <taxon>Fungi</taxon>
        <taxon>Dikarya</taxon>
        <taxon>Ascomycota</taxon>
        <taxon>Pezizomycotina</taxon>
        <taxon>Sordariomycetes</taxon>
        <taxon>Sordariomycetidae</taxon>
        <taxon>Sordariales</taxon>
        <taxon>Podosporaceae</taxon>
        <taxon>Podospora</taxon>
    </lineage>
</organism>
<comment type="caution">
    <text evidence="2">The sequence shown here is derived from an EMBL/GenBank/DDBJ whole genome shotgun (WGS) entry which is preliminary data.</text>
</comment>
<dbReference type="AlphaFoldDB" id="A0AAN6WU57"/>
<gene>
    <name evidence="2" type="ORF">QBC35DRAFT_498547</name>
</gene>
<protein>
    <recommendedName>
        <fullName evidence="4">Peptidase A1 domain-containing protein</fullName>
    </recommendedName>
</protein>
<reference evidence="2" key="1">
    <citation type="journal article" date="2023" name="Mol. Phylogenet. Evol.">
        <title>Genome-scale phylogeny and comparative genomics of the fungal order Sordariales.</title>
        <authorList>
            <person name="Hensen N."/>
            <person name="Bonometti L."/>
            <person name="Westerberg I."/>
            <person name="Brannstrom I.O."/>
            <person name="Guillou S."/>
            <person name="Cros-Aarteil S."/>
            <person name="Calhoun S."/>
            <person name="Haridas S."/>
            <person name="Kuo A."/>
            <person name="Mondo S."/>
            <person name="Pangilinan J."/>
            <person name="Riley R."/>
            <person name="LaButti K."/>
            <person name="Andreopoulos B."/>
            <person name="Lipzen A."/>
            <person name="Chen C."/>
            <person name="Yan M."/>
            <person name="Daum C."/>
            <person name="Ng V."/>
            <person name="Clum A."/>
            <person name="Steindorff A."/>
            <person name="Ohm R.A."/>
            <person name="Martin F."/>
            <person name="Silar P."/>
            <person name="Natvig D.O."/>
            <person name="Lalanne C."/>
            <person name="Gautier V."/>
            <person name="Ament-Velasquez S.L."/>
            <person name="Kruys A."/>
            <person name="Hutchinson M.I."/>
            <person name="Powell A.J."/>
            <person name="Barry K."/>
            <person name="Miller A.N."/>
            <person name="Grigoriev I.V."/>
            <person name="Debuchy R."/>
            <person name="Gladieux P."/>
            <person name="Hiltunen Thoren M."/>
            <person name="Johannesson H."/>
        </authorList>
    </citation>
    <scope>NUCLEOTIDE SEQUENCE</scope>
    <source>
        <strain evidence="2">PSN309</strain>
    </source>
</reference>
<evidence type="ECO:0000313" key="2">
    <source>
        <dbReference type="EMBL" id="KAK4187546.1"/>
    </source>
</evidence>
<accession>A0AAN6WU57</accession>